<evidence type="ECO:0008006" key="3">
    <source>
        <dbReference type="Google" id="ProtNLM"/>
    </source>
</evidence>
<sequence>MEGAFPAAQGNYEVMRRLAGVAEGSELQGKTALECNQEWLNAVSFSKGCYLGQELTARTMHTGAIRKRVMPVMLVEKEWEIPTSWTMAQQVQEGRDDMFAAEILKSLPQFSAASIGGLMAMMMGALENIDASSSLDADEAAEQTEEAAKREKVQKQAELLLEKMSGIERGDKIVDTQDDKTIGQVLSTPAPGTNVVLAQMRLDRVGLTTTKTPWKKTNKVRVGDTEYRYLPYTPIWWPIVDSETGKGRPPEPIKTEESPEEKVANEEA</sequence>
<accession>A0A7S1V0H5</accession>
<name>A0A7S1V0H5_9STRA</name>
<proteinExistence type="predicted"/>
<dbReference type="InterPro" id="IPR045179">
    <property type="entry name" value="YgfZ/GcvT"/>
</dbReference>
<evidence type="ECO:0000313" key="2">
    <source>
        <dbReference type="EMBL" id="CAD9284009.1"/>
    </source>
</evidence>
<dbReference type="InterPro" id="IPR017703">
    <property type="entry name" value="YgfZ/GCV_T_CS"/>
</dbReference>
<reference evidence="2" key="1">
    <citation type="submission" date="2021-01" db="EMBL/GenBank/DDBJ databases">
        <authorList>
            <person name="Corre E."/>
            <person name="Pelletier E."/>
            <person name="Niang G."/>
            <person name="Scheremetjew M."/>
            <person name="Finn R."/>
            <person name="Kale V."/>
            <person name="Holt S."/>
            <person name="Cochrane G."/>
            <person name="Meng A."/>
            <person name="Brown T."/>
            <person name="Cohen L."/>
        </authorList>
    </citation>
    <scope>NUCLEOTIDE SEQUENCE</scope>
    <source>
        <strain evidence="2">CCMP 410</strain>
    </source>
</reference>
<dbReference type="Gene3D" id="2.40.30.160">
    <property type="match status" value="1"/>
</dbReference>
<dbReference type="GO" id="GO:0005759">
    <property type="term" value="C:mitochondrial matrix"/>
    <property type="evidence" value="ECO:0007669"/>
    <property type="project" value="TreeGrafter"/>
</dbReference>
<dbReference type="SUPFAM" id="SSF103025">
    <property type="entry name" value="Folate-binding domain"/>
    <property type="match status" value="1"/>
</dbReference>
<feature type="compositionally biased region" description="Basic and acidic residues" evidence="1">
    <location>
        <begin position="243"/>
        <end position="268"/>
    </location>
</feature>
<evidence type="ECO:0000256" key="1">
    <source>
        <dbReference type="SAM" id="MobiDB-lite"/>
    </source>
</evidence>
<dbReference type="NCBIfam" id="TIGR03317">
    <property type="entry name" value="ygfZ_signature"/>
    <property type="match status" value="1"/>
</dbReference>
<gene>
    <name evidence="2" type="ORF">GOCE00092_LOCUS12921</name>
</gene>
<dbReference type="AlphaFoldDB" id="A0A7S1V0H5"/>
<dbReference type="PANTHER" id="PTHR22602:SF0">
    <property type="entry name" value="TRANSFERASE CAF17, MITOCHONDRIAL-RELATED"/>
    <property type="match status" value="1"/>
</dbReference>
<dbReference type="GO" id="GO:0016226">
    <property type="term" value="P:iron-sulfur cluster assembly"/>
    <property type="evidence" value="ECO:0007669"/>
    <property type="project" value="TreeGrafter"/>
</dbReference>
<feature type="region of interest" description="Disordered" evidence="1">
    <location>
        <begin position="240"/>
        <end position="268"/>
    </location>
</feature>
<organism evidence="2">
    <name type="scientific">Grammatophora oceanica</name>
    <dbReference type="NCBI Taxonomy" id="210454"/>
    <lineage>
        <taxon>Eukaryota</taxon>
        <taxon>Sar</taxon>
        <taxon>Stramenopiles</taxon>
        <taxon>Ochrophyta</taxon>
        <taxon>Bacillariophyta</taxon>
        <taxon>Fragilariophyceae</taxon>
        <taxon>Fragilariophycidae</taxon>
        <taxon>Rhabdonematales</taxon>
        <taxon>Grammatophoraceae</taxon>
        <taxon>Grammatophora</taxon>
    </lineage>
</organism>
<dbReference type="PANTHER" id="PTHR22602">
    <property type="entry name" value="TRANSFERASE CAF17, MITOCHONDRIAL-RELATED"/>
    <property type="match status" value="1"/>
</dbReference>
<protein>
    <recommendedName>
        <fullName evidence="3">Aminomethyltransferase folate-binding domain-containing protein</fullName>
    </recommendedName>
</protein>
<dbReference type="EMBL" id="HBGK01024847">
    <property type="protein sequence ID" value="CAD9284009.1"/>
    <property type="molecule type" value="Transcribed_RNA"/>
</dbReference>